<keyword evidence="3" id="KW-1185">Reference proteome</keyword>
<name>A0A504YCI8_FASGI</name>
<feature type="compositionally biased region" description="Basic and acidic residues" evidence="1">
    <location>
        <begin position="10"/>
        <end position="23"/>
    </location>
</feature>
<evidence type="ECO:0000313" key="3">
    <source>
        <dbReference type="Proteomes" id="UP000316759"/>
    </source>
</evidence>
<reference evidence="2 3" key="1">
    <citation type="submission" date="2019-04" db="EMBL/GenBank/DDBJ databases">
        <title>Annotation for the trematode Fasciola gigantica.</title>
        <authorList>
            <person name="Choi Y.-J."/>
        </authorList>
    </citation>
    <scope>NUCLEOTIDE SEQUENCE [LARGE SCALE GENOMIC DNA]</scope>
    <source>
        <strain evidence="2">Uganda_cow_1</strain>
    </source>
</reference>
<accession>A0A504YCI8</accession>
<comment type="caution">
    <text evidence="2">The sequence shown here is derived from an EMBL/GenBank/DDBJ whole genome shotgun (WGS) entry which is preliminary data.</text>
</comment>
<sequence length="174" mass="19234">MGHRTPVSYHFDRRRTSGLKAEETEVDFEETVTQGHPGYGLDTEADEELEAAGAGTEDHWESGSPPATTTSHQGGDPLVTQADPDNEVDHVCDSESMTASLEGVYQFIPRHPGSLTCPTERKQYYSCQSDLEIKELQQEDPFGKCPRPSRGPRNSVGWLSINTLLNALVCARRE</sequence>
<evidence type="ECO:0000256" key="1">
    <source>
        <dbReference type="SAM" id="MobiDB-lite"/>
    </source>
</evidence>
<gene>
    <name evidence="2" type="ORF">FGIG_04692</name>
</gene>
<feature type="region of interest" description="Disordered" evidence="1">
    <location>
        <begin position="1"/>
        <end position="86"/>
    </location>
</feature>
<dbReference type="Proteomes" id="UP000316759">
    <property type="component" value="Unassembled WGS sequence"/>
</dbReference>
<dbReference type="AlphaFoldDB" id="A0A504YCI8"/>
<organism evidence="2 3">
    <name type="scientific">Fasciola gigantica</name>
    <name type="common">Giant liver fluke</name>
    <dbReference type="NCBI Taxonomy" id="46835"/>
    <lineage>
        <taxon>Eukaryota</taxon>
        <taxon>Metazoa</taxon>
        <taxon>Spiralia</taxon>
        <taxon>Lophotrochozoa</taxon>
        <taxon>Platyhelminthes</taxon>
        <taxon>Trematoda</taxon>
        <taxon>Digenea</taxon>
        <taxon>Plagiorchiida</taxon>
        <taxon>Echinostomata</taxon>
        <taxon>Echinostomatoidea</taxon>
        <taxon>Fasciolidae</taxon>
        <taxon>Fasciola</taxon>
    </lineage>
</organism>
<dbReference type="EMBL" id="SUNJ01015350">
    <property type="protein sequence ID" value="TPP55800.1"/>
    <property type="molecule type" value="Genomic_DNA"/>
</dbReference>
<protein>
    <submittedName>
        <fullName evidence="2">Uncharacterized protein</fullName>
    </submittedName>
</protein>
<evidence type="ECO:0000313" key="2">
    <source>
        <dbReference type="EMBL" id="TPP55800.1"/>
    </source>
</evidence>
<proteinExistence type="predicted"/>